<name>A0A9W4T792_9GLOM</name>
<protein>
    <submittedName>
        <fullName evidence="1">3628_t:CDS:1</fullName>
    </submittedName>
</protein>
<accession>A0A9W4T792</accession>
<reference evidence="1" key="1">
    <citation type="submission" date="2022-08" db="EMBL/GenBank/DDBJ databases">
        <authorList>
            <person name="Kallberg Y."/>
            <person name="Tangrot J."/>
            <person name="Rosling A."/>
        </authorList>
    </citation>
    <scope>NUCLEOTIDE SEQUENCE</scope>
    <source>
        <strain evidence="1">Wild A</strain>
    </source>
</reference>
<dbReference type="Proteomes" id="UP001153678">
    <property type="component" value="Unassembled WGS sequence"/>
</dbReference>
<comment type="caution">
    <text evidence="1">The sequence shown here is derived from an EMBL/GenBank/DDBJ whole genome shotgun (WGS) entry which is preliminary data.</text>
</comment>
<sequence>ISRVQSSGNAMYESRYQNFALNFGNSDLVINNNAGSCNQCYYESTILDTNNFTIEEMEIFRTN</sequence>
<organism evidence="1 2">
    <name type="scientific">Funneliformis geosporum</name>
    <dbReference type="NCBI Taxonomy" id="1117311"/>
    <lineage>
        <taxon>Eukaryota</taxon>
        <taxon>Fungi</taxon>
        <taxon>Fungi incertae sedis</taxon>
        <taxon>Mucoromycota</taxon>
        <taxon>Glomeromycotina</taxon>
        <taxon>Glomeromycetes</taxon>
        <taxon>Glomerales</taxon>
        <taxon>Glomeraceae</taxon>
        <taxon>Funneliformis</taxon>
    </lineage>
</organism>
<evidence type="ECO:0000313" key="1">
    <source>
        <dbReference type="EMBL" id="CAI2195324.1"/>
    </source>
</evidence>
<keyword evidence="2" id="KW-1185">Reference proteome</keyword>
<dbReference type="AlphaFoldDB" id="A0A9W4T792"/>
<evidence type="ECO:0000313" key="2">
    <source>
        <dbReference type="Proteomes" id="UP001153678"/>
    </source>
</evidence>
<dbReference type="OrthoDB" id="2433013at2759"/>
<gene>
    <name evidence="1" type="ORF">FWILDA_LOCUS17019</name>
</gene>
<proteinExistence type="predicted"/>
<feature type="non-terminal residue" evidence="1">
    <location>
        <position position="1"/>
    </location>
</feature>
<dbReference type="EMBL" id="CAMKVN010012293">
    <property type="protein sequence ID" value="CAI2195324.1"/>
    <property type="molecule type" value="Genomic_DNA"/>
</dbReference>